<keyword evidence="3" id="KW-0479">Metal-binding</keyword>
<evidence type="ECO:0000256" key="1">
    <source>
        <dbReference type="ARBA" id="ARBA00004236"/>
    </source>
</evidence>
<evidence type="ECO:0000313" key="10">
    <source>
        <dbReference type="Proteomes" id="UP000243205"/>
    </source>
</evidence>
<dbReference type="PANTHER" id="PTHR30224:SF4">
    <property type="entry name" value="ELECTRON TRANSPORT PROTEIN YCCM-RELATED"/>
    <property type="match status" value="1"/>
</dbReference>
<evidence type="ECO:0000259" key="8">
    <source>
        <dbReference type="PROSITE" id="PS51379"/>
    </source>
</evidence>
<proteinExistence type="predicted"/>
<feature type="domain" description="4Fe-4S ferredoxin-type" evidence="8">
    <location>
        <begin position="253"/>
        <end position="285"/>
    </location>
</feature>
<feature type="transmembrane region" description="Helical" evidence="7">
    <location>
        <begin position="86"/>
        <end position="104"/>
    </location>
</feature>
<dbReference type="STRING" id="57664.SAMN05661003_11733"/>
<keyword evidence="2" id="KW-1003">Cell membrane</keyword>
<evidence type="ECO:0000256" key="6">
    <source>
        <dbReference type="ARBA" id="ARBA00023136"/>
    </source>
</evidence>
<feature type="transmembrane region" description="Helical" evidence="7">
    <location>
        <begin position="180"/>
        <end position="203"/>
    </location>
</feature>
<evidence type="ECO:0000256" key="7">
    <source>
        <dbReference type="SAM" id="Phobius"/>
    </source>
</evidence>
<keyword evidence="6 7" id="KW-0472">Membrane</keyword>
<dbReference type="InterPro" id="IPR017896">
    <property type="entry name" value="4Fe4S_Fe-S-bd"/>
</dbReference>
<feature type="transmembrane region" description="Helical" evidence="7">
    <location>
        <begin position="20"/>
        <end position="36"/>
    </location>
</feature>
<keyword evidence="10" id="KW-1185">Reference proteome</keyword>
<feature type="transmembrane region" description="Helical" evidence="7">
    <location>
        <begin position="145"/>
        <end position="168"/>
    </location>
</feature>
<protein>
    <submittedName>
        <fullName evidence="9">4Fe-4S binding domain-containing protein</fullName>
    </submittedName>
</protein>
<keyword evidence="7" id="KW-1133">Transmembrane helix</keyword>
<dbReference type="InterPro" id="IPR017900">
    <property type="entry name" value="4Fe4S_Fe_S_CS"/>
</dbReference>
<dbReference type="GO" id="GO:0051536">
    <property type="term" value="F:iron-sulfur cluster binding"/>
    <property type="evidence" value="ECO:0007669"/>
    <property type="project" value="UniProtKB-KW"/>
</dbReference>
<feature type="transmembrane region" description="Helical" evidence="7">
    <location>
        <begin position="294"/>
        <end position="317"/>
    </location>
</feature>
<dbReference type="InterPro" id="IPR052378">
    <property type="entry name" value="NosR_regulator"/>
</dbReference>
<dbReference type="RefSeq" id="WP_092080016.1">
    <property type="nucleotide sequence ID" value="NZ_FNAQ01000017.1"/>
</dbReference>
<evidence type="ECO:0000256" key="5">
    <source>
        <dbReference type="ARBA" id="ARBA00023014"/>
    </source>
</evidence>
<evidence type="ECO:0000313" key="9">
    <source>
        <dbReference type="EMBL" id="SDE58095.1"/>
    </source>
</evidence>
<name>A0A1G7E411_9BACT</name>
<dbReference type="PROSITE" id="PS51379">
    <property type="entry name" value="4FE4S_FER_2"/>
    <property type="match status" value="2"/>
</dbReference>
<dbReference type="PROSITE" id="PS00198">
    <property type="entry name" value="4FE4S_FER_1"/>
    <property type="match status" value="1"/>
</dbReference>
<dbReference type="GO" id="GO:0005886">
    <property type="term" value="C:plasma membrane"/>
    <property type="evidence" value="ECO:0007669"/>
    <property type="project" value="UniProtKB-SubCell"/>
</dbReference>
<dbReference type="Proteomes" id="UP000243205">
    <property type="component" value="Unassembled WGS sequence"/>
</dbReference>
<dbReference type="PANTHER" id="PTHR30224">
    <property type="entry name" value="ELECTRON TRANSPORT PROTEIN"/>
    <property type="match status" value="1"/>
</dbReference>
<keyword evidence="4" id="KW-0408">Iron</keyword>
<keyword evidence="5" id="KW-0411">Iron-sulfur</keyword>
<evidence type="ECO:0000256" key="2">
    <source>
        <dbReference type="ARBA" id="ARBA00022475"/>
    </source>
</evidence>
<dbReference type="AlphaFoldDB" id="A0A1G7E411"/>
<dbReference type="EMBL" id="FNAQ01000017">
    <property type="protein sequence ID" value="SDE58095.1"/>
    <property type="molecule type" value="Genomic_DNA"/>
</dbReference>
<reference evidence="10" key="1">
    <citation type="submission" date="2016-10" db="EMBL/GenBank/DDBJ databases">
        <authorList>
            <person name="Varghese N."/>
            <person name="Submissions S."/>
        </authorList>
    </citation>
    <scope>NUCLEOTIDE SEQUENCE [LARGE SCALE GENOMIC DNA]</scope>
    <source>
        <strain evidence="10">DSM 8987</strain>
    </source>
</reference>
<organism evidence="9 10">
    <name type="scientific">Desulfuromonas thiophila</name>
    <dbReference type="NCBI Taxonomy" id="57664"/>
    <lineage>
        <taxon>Bacteria</taxon>
        <taxon>Pseudomonadati</taxon>
        <taxon>Thermodesulfobacteriota</taxon>
        <taxon>Desulfuromonadia</taxon>
        <taxon>Desulfuromonadales</taxon>
        <taxon>Desulfuromonadaceae</taxon>
        <taxon>Desulfuromonas</taxon>
    </lineage>
</organism>
<evidence type="ECO:0000256" key="3">
    <source>
        <dbReference type="ARBA" id="ARBA00022723"/>
    </source>
</evidence>
<dbReference type="GO" id="GO:0046872">
    <property type="term" value="F:metal ion binding"/>
    <property type="evidence" value="ECO:0007669"/>
    <property type="project" value="UniProtKB-KW"/>
</dbReference>
<keyword evidence="7" id="KW-0812">Transmembrane</keyword>
<dbReference type="SUPFAM" id="SSF54862">
    <property type="entry name" value="4Fe-4S ferredoxins"/>
    <property type="match status" value="1"/>
</dbReference>
<feature type="domain" description="4Fe-4S ferredoxin-type" evidence="8">
    <location>
        <begin position="229"/>
        <end position="249"/>
    </location>
</feature>
<dbReference type="OrthoDB" id="9784262at2"/>
<sequence length="338" mass="38069">MNPTFPRPAALNRPSRWRQLIQWLFLLWILWLGWRFGQFVGHFTSQGATAFVPRPAGVDGFLPIGGLASLKLWLLRGEIDPSHPAALVLLLTFLAMSLLAKKSFCSWLCPVGTLSEGAWKLGRKLLGRNWRMWRWLDIPLRGLKYALLGFFVKILLLDMPSFAIASFLQSPYWAISDVKMLRFFTAPSSLTLTVVGVATLLSLVYQNFWCRYLCPYGALLGLFSLLSPFKIRRERHSCTSCQRCSAACPALLPVHRLDTVMSVECTGCLTCVDSCPHGSLRMGTLIERKPLPRWVFPLLVLVLYSGGVSLGMVSGHWHSSLEYSDYLRLIPLADRIGH</sequence>
<comment type="subcellular location">
    <subcellularLocation>
        <location evidence="1">Cell membrane</location>
    </subcellularLocation>
</comment>
<dbReference type="Pfam" id="PF12801">
    <property type="entry name" value="Fer4_5"/>
    <property type="match status" value="2"/>
</dbReference>
<accession>A0A1G7E411</accession>
<evidence type="ECO:0000256" key="4">
    <source>
        <dbReference type="ARBA" id="ARBA00023004"/>
    </source>
</evidence>
<gene>
    <name evidence="9" type="ORF">SAMN05661003_11733</name>
</gene>